<dbReference type="VEuPathDB" id="FungiDB:HMPREF1120_08566"/>
<organism evidence="4 5">
    <name type="scientific">Exophiala dermatitidis (strain ATCC 34100 / CBS 525.76 / NIH/UT8656)</name>
    <name type="common">Black yeast</name>
    <name type="synonym">Wangiella dermatitidis</name>
    <dbReference type="NCBI Taxonomy" id="858893"/>
    <lineage>
        <taxon>Eukaryota</taxon>
        <taxon>Fungi</taxon>
        <taxon>Dikarya</taxon>
        <taxon>Ascomycota</taxon>
        <taxon>Pezizomycotina</taxon>
        <taxon>Eurotiomycetes</taxon>
        <taxon>Chaetothyriomycetidae</taxon>
        <taxon>Chaetothyriales</taxon>
        <taxon>Herpotrichiellaceae</taxon>
        <taxon>Exophiala</taxon>
    </lineage>
</organism>
<dbReference type="Gene3D" id="3.40.50.720">
    <property type="entry name" value="NAD(P)-binding Rossmann-like Domain"/>
    <property type="match status" value="1"/>
</dbReference>
<dbReference type="GO" id="GO:0016491">
    <property type="term" value="F:oxidoreductase activity"/>
    <property type="evidence" value="ECO:0007669"/>
    <property type="project" value="UniProtKB-KW"/>
</dbReference>
<dbReference type="HOGENOM" id="CLU_010194_9_1_1"/>
<dbReference type="RefSeq" id="XP_009161074.1">
    <property type="nucleotide sequence ID" value="XM_009162826.1"/>
</dbReference>
<dbReference type="PANTHER" id="PTHR43544:SF7">
    <property type="entry name" value="NADB-LER2"/>
    <property type="match status" value="1"/>
</dbReference>
<reference evidence="4" key="1">
    <citation type="submission" date="2011-07" db="EMBL/GenBank/DDBJ databases">
        <title>The Genome Sequence of Exophiala (Wangiella) dermatitidis NIH/UT8656.</title>
        <authorList>
            <consortium name="The Broad Institute Genome Sequencing Platform"/>
            <person name="Cuomo C."/>
            <person name="Wang Z."/>
            <person name="Hunicke-Smith S."/>
            <person name="Szanislo P.J."/>
            <person name="Earl A."/>
            <person name="Young S.K."/>
            <person name="Zeng Q."/>
            <person name="Gargeya S."/>
            <person name="Fitzgerald M."/>
            <person name="Haas B."/>
            <person name="Abouelleil A."/>
            <person name="Alvarado L."/>
            <person name="Arachchi H.M."/>
            <person name="Berlin A."/>
            <person name="Brown A."/>
            <person name="Chapman S.B."/>
            <person name="Chen Z."/>
            <person name="Dunbar C."/>
            <person name="Freedman E."/>
            <person name="Gearin G."/>
            <person name="Gellesch M."/>
            <person name="Goldberg J."/>
            <person name="Griggs A."/>
            <person name="Gujja S."/>
            <person name="Heiman D."/>
            <person name="Howarth C."/>
            <person name="Larson L."/>
            <person name="Lui A."/>
            <person name="MacDonald P.J.P."/>
            <person name="Montmayeur A."/>
            <person name="Murphy C."/>
            <person name="Neiman D."/>
            <person name="Pearson M."/>
            <person name="Priest M."/>
            <person name="Roberts A."/>
            <person name="Saif S."/>
            <person name="Shea T."/>
            <person name="Shenoy N."/>
            <person name="Sisk P."/>
            <person name="Stolte C."/>
            <person name="Sykes S."/>
            <person name="Wortman J."/>
            <person name="Nusbaum C."/>
            <person name="Birren B."/>
        </authorList>
    </citation>
    <scope>NUCLEOTIDE SEQUENCE</scope>
    <source>
        <strain evidence="4">NIH/UT8656</strain>
    </source>
</reference>
<dbReference type="CDD" id="cd05325">
    <property type="entry name" value="carb_red_sniffer_like_SDR_c"/>
    <property type="match status" value="1"/>
</dbReference>
<evidence type="ECO:0000256" key="1">
    <source>
        <dbReference type="ARBA" id="ARBA00006484"/>
    </source>
</evidence>
<sequence length="272" mass="29293">MTSTTTYLITGANRGIGRGLAEHILSRPNTTLIALVRNPEDKTVKSLRSAAAGTTAKLIVLPYDATDHHAAENAVAIAQRDHGIARLDVVIANAGVLGWRGPTVETPPEEILKHVTVNTIGPLRLFRACLPLMQRGGKTDIEEKGGHEKGEPPAKFIAISSAIGSTERLPQFHAAQTVPYGLSKAALNHTIRKLSVDYPDLIIELFTPGPVSTDLMRDFSSVLQAALKANPQLADQFMPLDKVTEGLLALIDTATKETSGGFRDWKGEVIPW</sequence>
<name>H6C935_EXODN</name>
<evidence type="ECO:0000313" key="5">
    <source>
        <dbReference type="Proteomes" id="UP000007304"/>
    </source>
</evidence>
<dbReference type="SUPFAM" id="SSF51735">
    <property type="entry name" value="NAD(P)-binding Rossmann-fold domains"/>
    <property type="match status" value="1"/>
</dbReference>
<evidence type="ECO:0000256" key="2">
    <source>
        <dbReference type="ARBA" id="ARBA00022857"/>
    </source>
</evidence>
<dbReference type="Proteomes" id="UP000007304">
    <property type="component" value="Unassembled WGS sequence"/>
</dbReference>
<comment type="similarity">
    <text evidence="1">Belongs to the short-chain dehydrogenases/reductases (SDR) family.</text>
</comment>
<dbReference type="Pfam" id="PF00106">
    <property type="entry name" value="adh_short"/>
    <property type="match status" value="1"/>
</dbReference>
<dbReference type="GeneID" id="20313205"/>
<keyword evidence="5" id="KW-1185">Reference proteome</keyword>
<keyword evidence="2" id="KW-0521">NADP</keyword>
<evidence type="ECO:0000313" key="4">
    <source>
        <dbReference type="EMBL" id="EHY60613.1"/>
    </source>
</evidence>
<dbReference type="GO" id="GO:0005737">
    <property type="term" value="C:cytoplasm"/>
    <property type="evidence" value="ECO:0007669"/>
    <property type="project" value="TreeGrafter"/>
</dbReference>
<dbReference type="eggNOG" id="KOG1611">
    <property type="taxonomic scope" value="Eukaryota"/>
</dbReference>
<dbReference type="PRINTS" id="PR00081">
    <property type="entry name" value="GDHRDH"/>
</dbReference>
<gene>
    <name evidence="4" type="ORF">HMPREF1120_08566</name>
</gene>
<dbReference type="OMA" id="GISECHA"/>
<dbReference type="InterPro" id="IPR036291">
    <property type="entry name" value="NAD(P)-bd_dom_sf"/>
</dbReference>
<accession>H6C935</accession>
<dbReference type="AlphaFoldDB" id="H6C935"/>
<dbReference type="InterPro" id="IPR051468">
    <property type="entry name" value="Fungal_SecMetab_SDRs"/>
</dbReference>
<dbReference type="EMBL" id="JH226136">
    <property type="protein sequence ID" value="EHY60613.1"/>
    <property type="molecule type" value="Genomic_DNA"/>
</dbReference>
<keyword evidence="3" id="KW-0560">Oxidoreductase</keyword>
<protein>
    <submittedName>
        <fullName evidence="4">Toxin biosynthesis ketoreductase</fullName>
    </submittedName>
</protein>
<dbReference type="PANTHER" id="PTHR43544">
    <property type="entry name" value="SHORT-CHAIN DEHYDROGENASE/REDUCTASE"/>
    <property type="match status" value="1"/>
</dbReference>
<proteinExistence type="inferred from homology"/>
<evidence type="ECO:0000256" key="3">
    <source>
        <dbReference type="ARBA" id="ARBA00023002"/>
    </source>
</evidence>
<dbReference type="InParanoid" id="H6C935"/>
<dbReference type="InterPro" id="IPR002347">
    <property type="entry name" value="SDR_fam"/>
</dbReference>